<dbReference type="SUPFAM" id="SSF54695">
    <property type="entry name" value="POZ domain"/>
    <property type="match status" value="1"/>
</dbReference>
<dbReference type="Proteomes" id="UP000623467">
    <property type="component" value="Unassembled WGS sequence"/>
</dbReference>
<dbReference type="InterPro" id="IPR000210">
    <property type="entry name" value="BTB/POZ_dom"/>
</dbReference>
<feature type="domain" description="BTB" evidence="1">
    <location>
        <begin position="31"/>
        <end position="102"/>
    </location>
</feature>
<protein>
    <submittedName>
        <fullName evidence="2">BTB domain-containing protein</fullName>
    </submittedName>
</protein>
<proteinExistence type="predicted"/>
<reference evidence="2" key="1">
    <citation type="submission" date="2020-05" db="EMBL/GenBank/DDBJ databases">
        <title>Mycena genomes resolve the evolution of fungal bioluminescence.</title>
        <authorList>
            <person name="Tsai I.J."/>
        </authorList>
    </citation>
    <scope>NUCLEOTIDE SEQUENCE</scope>
    <source>
        <strain evidence="2">160909Yilan</strain>
    </source>
</reference>
<dbReference type="Gene3D" id="3.30.710.10">
    <property type="entry name" value="Potassium Channel Kv1.1, Chain A"/>
    <property type="match status" value="1"/>
</dbReference>
<evidence type="ECO:0000259" key="1">
    <source>
        <dbReference type="PROSITE" id="PS50097"/>
    </source>
</evidence>
<dbReference type="EMBL" id="JACAZH010000004">
    <property type="protein sequence ID" value="KAF7370394.1"/>
    <property type="molecule type" value="Genomic_DNA"/>
</dbReference>
<dbReference type="AlphaFoldDB" id="A0A8H6Z3Q3"/>
<dbReference type="SMART" id="SM00225">
    <property type="entry name" value="BTB"/>
    <property type="match status" value="1"/>
</dbReference>
<evidence type="ECO:0000313" key="3">
    <source>
        <dbReference type="Proteomes" id="UP000623467"/>
    </source>
</evidence>
<keyword evidence="3" id="KW-1185">Reference proteome</keyword>
<comment type="caution">
    <text evidence="2">The sequence shown here is derived from an EMBL/GenBank/DDBJ whole genome shotgun (WGS) entry which is preliminary data.</text>
</comment>
<dbReference type="OrthoDB" id="2799068at2759"/>
<name>A0A8H6Z3Q3_9AGAR</name>
<dbReference type="InterPro" id="IPR011333">
    <property type="entry name" value="SKP1/BTB/POZ_sf"/>
</dbReference>
<accession>A0A8H6Z3Q3</accession>
<dbReference type="PROSITE" id="PS50097">
    <property type="entry name" value="BTB"/>
    <property type="match status" value="1"/>
</dbReference>
<dbReference type="Pfam" id="PF00651">
    <property type="entry name" value="BTB"/>
    <property type="match status" value="1"/>
</dbReference>
<evidence type="ECO:0000313" key="2">
    <source>
        <dbReference type="EMBL" id="KAF7370394.1"/>
    </source>
</evidence>
<sequence length="314" mass="35094">MSPPPTKRQRPDDAPAPTSITHSERLWFADGNVVLQAGNTQFRVHWGVLALHSSVFRGMQGLPQPPEQPSVDGCPVVELSDGTDDVECLLKALYIPQKTLPLAAVGALIRLGRKYDVKDLLDSAVARIGARFPTSLSKYDASYIWDTIEWYKGIELDAVTLLSENGIFTALPSAYYRAVDGEFLGNLLDGIPKDDGTRATLLQADLRRCAVGQQRIFLKQFEPGYTFGWARKWDFDDCPSSAVCRASRGQILNSYMEAFDTWALVEPRPFSEYNLCAACSQHAKESMTAGRKKFWQELPEIFDLPAWNELKNDL</sequence>
<dbReference type="CDD" id="cd18186">
    <property type="entry name" value="BTB_POZ_ZBTB_KLHL-like"/>
    <property type="match status" value="1"/>
</dbReference>
<organism evidence="2 3">
    <name type="scientific">Mycena sanguinolenta</name>
    <dbReference type="NCBI Taxonomy" id="230812"/>
    <lineage>
        <taxon>Eukaryota</taxon>
        <taxon>Fungi</taxon>
        <taxon>Dikarya</taxon>
        <taxon>Basidiomycota</taxon>
        <taxon>Agaricomycotina</taxon>
        <taxon>Agaricomycetes</taxon>
        <taxon>Agaricomycetidae</taxon>
        <taxon>Agaricales</taxon>
        <taxon>Marasmiineae</taxon>
        <taxon>Mycenaceae</taxon>
        <taxon>Mycena</taxon>
    </lineage>
</organism>
<gene>
    <name evidence="2" type="ORF">MSAN_00670900</name>
</gene>